<evidence type="ECO:0000313" key="3">
    <source>
        <dbReference type="Proteomes" id="UP000030641"/>
    </source>
</evidence>
<organism evidence="2 3">
    <name type="scientific">Aureobasidium subglaciale (strain EXF-2481)</name>
    <name type="common">Aureobasidium pullulans var. subglaciale</name>
    <dbReference type="NCBI Taxonomy" id="1043005"/>
    <lineage>
        <taxon>Eukaryota</taxon>
        <taxon>Fungi</taxon>
        <taxon>Dikarya</taxon>
        <taxon>Ascomycota</taxon>
        <taxon>Pezizomycotina</taxon>
        <taxon>Dothideomycetes</taxon>
        <taxon>Dothideomycetidae</taxon>
        <taxon>Dothideales</taxon>
        <taxon>Saccotheciaceae</taxon>
        <taxon>Aureobasidium</taxon>
    </lineage>
</organism>
<keyword evidence="3" id="KW-1185">Reference proteome</keyword>
<protein>
    <submittedName>
        <fullName evidence="2">Uncharacterized protein</fullName>
    </submittedName>
</protein>
<evidence type="ECO:0000256" key="1">
    <source>
        <dbReference type="SAM" id="Phobius"/>
    </source>
</evidence>
<reference evidence="2 3" key="1">
    <citation type="journal article" date="2014" name="BMC Genomics">
        <title>Genome sequencing of four Aureobasidium pullulans varieties: biotechnological potential, stress tolerance, and description of new species.</title>
        <authorList>
            <person name="Gostin Ar C."/>
            <person name="Ohm R.A."/>
            <person name="Kogej T."/>
            <person name="Sonjak S."/>
            <person name="Turk M."/>
            <person name="Zajc J."/>
            <person name="Zalar P."/>
            <person name="Grube M."/>
            <person name="Sun H."/>
            <person name="Han J."/>
            <person name="Sharma A."/>
            <person name="Chiniquy J."/>
            <person name="Ngan C.Y."/>
            <person name="Lipzen A."/>
            <person name="Barry K."/>
            <person name="Grigoriev I.V."/>
            <person name="Gunde-Cimerman N."/>
        </authorList>
    </citation>
    <scope>NUCLEOTIDE SEQUENCE [LARGE SCALE GENOMIC DNA]</scope>
    <source>
        <strain evidence="2 3">EXF-2481</strain>
    </source>
</reference>
<dbReference type="GeneID" id="25370485"/>
<feature type="transmembrane region" description="Helical" evidence="1">
    <location>
        <begin position="20"/>
        <end position="42"/>
    </location>
</feature>
<keyword evidence="1" id="KW-0472">Membrane</keyword>
<proteinExistence type="predicted"/>
<dbReference type="Proteomes" id="UP000030641">
    <property type="component" value="Unassembled WGS sequence"/>
</dbReference>
<dbReference type="HOGENOM" id="CLU_1740152_0_0_1"/>
<sequence>MLAPLPSAVLQRFTIIVFEIILYSVQSLCVTICIATCLTPFLRLCIILQDRGWCSSLLAAKHCKASALALPSTCACHFTSLNITTSPTPTFGHTRSVNHLHTRCLLESNILSKSSPRNTNIRRWLLRAVHHPLPSRRRSRRSTVRTPLPP</sequence>
<dbReference type="InParanoid" id="A0A074YHY0"/>
<dbReference type="RefSeq" id="XP_013344333.1">
    <property type="nucleotide sequence ID" value="XM_013488879.1"/>
</dbReference>
<keyword evidence="1" id="KW-0812">Transmembrane</keyword>
<accession>A0A074YHY0</accession>
<name>A0A074YHY0_AURSE</name>
<gene>
    <name evidence="2" type="ORF">AUEXF2481DRAFT_680250</name>
</gene>
<evidence type="ECO:0000313" key="2">
    <source>
        <dbReference type="EMBL" id="KEQ95654.1"/>
    </source>
</evidence>
<dbReference type="AlphaFoldDB" id="A0A074YHY0"/>
<dbReference type="EMBL" id="KL584758">
    <property type="protein sequence ID" value="KEQ95654.1"/>
    <property type="molecule type" value="Genomic_DNA"/>
</dbReference>
<keyword evidence="1" id="KW-1133">Transmembrane helix</keyword>